<dbReference type="Proteomes" id="UP001180453">
    <property type="component" value="Unassembled WGS sequence"/>
</dbReference>
<evidence type="ECO:0000313" key="2">
    <source>
        <dbReference type="EMBL" id="MDR7271471.1"/>
    </source>
</evidence>
<dbReference type="EMBL" id="JAVDXU010000003">
    <property type="protein sequence ID" value="MDR7271471.1"/>
    <property type="molecule type" value="Genomic_DNA"/>
</dbReference>
<dbReference type="PANTHER" id="PTHR42815">
    <property type="entry name" value="FAD-BINDING, PUTATIVE (AFU_ORTHOLOGUE AFUA_6G07600)-RELATED"/>
    <property type="match status" value="1"/>
</dbReference>
<proteinExistence type="predicted"/>
<evidence type="ECO:0000259" key="1">
    <source>
        <dbReference type="Pfam" id="PF01243"/>
    </source>
</evidence>
<evidence type="ECO:0000313" key="3">
    <source>
        <dbReference type="Proteomes" id="UP001180453"/>
    </source>
</evidence>
<organism evidence="2 3">
    <name type="scientific">Roseateles saccharophilus</name>
    <name type="common">Pseudomonas saccharophila</name>
    <dbReference type="NCBI Taxonomy" id="304"/>
    <lineage>
        <taxon>Bacteria</taxon>
        <taxon>Pseudomonadati</taxon>
        <taxon>Pseudomonadota</taxon>
        <taxon>Betaproteobacteria</taxon>
        <taxon>Burkholderiales</taxon>
        <taxon>Sphaerotilaceae</taxon>
        <taxon>Roseateles</taxon>
    </lineage>
</organism>
<dbReference type="RefSeq" id="WP_310268760.1">
    <property type="nucleotide sequence ID" value="NZ_JAVDXU010000003.1"/>
</dbReference>
<dbReference type="InterPro" id="IPR012349">
    <property type="entry name" value="Split_barrel_FMN-bd"/>
</dbReference>
<reference evidence="2 3" key="1">
    <citation type="submission" date="2023-07" db="EMBL/GenBank/DDBJ databases">
        <title>Sorghum-associated microbial communities from plants grown in Nebraska, USA.</title>
        <authorList>
            <person name="Schachtman D."/>
        </authorList>
    </citation>
    <scope>NUCLEOTIDE SEQUENCE [LARGE SCALE GENOMIC DNA]</scope>
    <source>
        <strain evidence="2 3">BE314</strain>
    </source>
</reference>
<accession>A0ABU1YRJ2</accession>
<keyword evidence="3" id="KW-1185">Reference proteome</keyword>
<dbReference type="SUPFAM" id="SSF50475">
    <property type="entry name" value="FMN-binding split barrel"/>
    <property type="match status" value="1"/>
</dbReference>
<comment type="caution">
    <text evidence="2">The sequence shown here is derived from an EMBL/GenBank/DDBJ whole genome shotgun (WGS) entry which is preliminary data.</text>
</comment>
<dbReference type="Pfam" id="PF01243">
    <property type="entry name" value="PNPOx_N"/>
    <property type="match status" value="1"/>
</dbReference>
<dbReference type="InterPro" id="IPR011576">
    <property type="entry name" value="Pyridox_Oxase_N"/>
</dbReference>
<name>A0ABU1YRJ2_ROSSA</name>
<gene>
    <name evidence="2" type="ORF">J2X20_004139</name>
</gene>
<sequence length="197" mass="21994">MDYSPFHDGMRRLQDERDTRAIADRLAQVTLRSAFTDDDRAFIQGCTMFFVASADAAGRPDCSYKGGLPGFVRVLDGNTLAFPDYDGNGMYRSWGNVAVNPQVGLLFIDFEKPRRLRVNGSARLSAEDELMAQFPGAVFIVRVTADAIFPNCPRYIHKMALVEASVYAPREDYTPPVPAWKGFDAFRDALPARDRQG</sequence>
<feature type="domain" description="Pyridoxamine 5'-phosphate oxidase N-terminal" evidence="1">
    <location>
        <begin position="36"/>
        <end position="147"/>
    </location>
</feature>
<dbReference type="PANTHER" id="PTHR42815:SF2">
    <property type="entry name" value="FAD-BINDING, PUTATIVE (AFU_ORTHOLOGUE AFUA_6G07600)-RELATED"/>
    <property type="match status" value="1"/>
</dbReference>
<dbReference type="Gene3D" id="2.30.110.10">
    <property type="entry name" value="Electron Transport, Fmn-binding Protein, Chain A"/>
    <property type="match status" value="1"/>
</dbReference>
<protein>
    <submittedName>
        <fullName evidence="2">Pyridoxine 5'-phosphate oxidase superfamily flavin-nucleotide-binding protein</fullName>
    </submittedName>
</protein>